<proteinExistence type="predicted"/>
<name>A0AAV8T7P8_9ROSI</name>
<reference evidence="1 2" key="1">
    <citation type="submission" date="2021-09" db="EMBL/GenBank/DDBJ databases">
        <title>Genomic insights and catalytic innovation underlie evolution of tropane alkaloids biosynthesis.</title>
        <authorList>
            <person name="Wang Y.-J."/>
            <person name="Tian T."/>
            <person name="Huang J.-P."/>
            <person name="Huang S.-X."/>
        </authorList>
    </citation>
    <scope>NUCLEOTIDE SEQUENCE [LARGE SCALE GENOMIC DNA]</scope>
    <source>
        <strain evidence="1">KIB-2018</strain>
        <tissue evidence="1">Leaf</tissue>
    </source>
</reference>
<accession>A0AAV8T7P8</accession>
<sequence length="105" mass="12480">MRSLEGSKKSFWQLLLSFLKNILSIEHRQLHFEKYISINLFFQETREERTKCCWIPRLGDYFLFLSISYPINVLSSCPFLSSPPWKLFFISFPSTETAFLLVLFA</sequence>
<comment type="caution">
    <text evidence="1">The sequence shown here is derived from an EMBL/GenBank/DDBJ whole genome shotgun (WGS) entry which is preliminary data.</text>
</comment>
<evidence type="ECO:0000313" key="1">
    <source>
        <dbReference type="EMBL" id="KAJ8762203.1"/>
    </source>
</evidence>
<keyword evidence="2" id="KW-1185">Reference proteome</keyword>
<protein>
    <submittedName>
        <fullName evidence="1">Uncharacterized protein</fullName>
    </submittedName>
</protein>
<organism evidence="1 2">
    <name type="scientific">Erythroxylum novogranatense</name>
    <dbReference type="NCBI Taxonomy" id="1862640"/>
    <lineage>
        <taxon>Eukaryota</taxon>
        <taxon>Viridiplantae</taxon>
        <taxon>Streptophyta</taxon>
        <taxon>Embryophyta</taxon>
        <taxon>Tracheophyta</taxon>
        <taxon>Spermatophyta</taxon>
        <taxon>Magnoliopsida</taxon>
        <taxon>eudicotyledons</taxon>
        <taxon>Gunneridae</taxon>
        <taxon>Pentapetalae</taxon>
        <taxon>rosids</taxon>
        <taxon>fabids</taxon>
        <taxon>Malpighiales</taxon>
        <taxon>Erythroxylaceae</taxon>
        <taxon>Erythroxylum</taxon>
    </lineage>
</organism>
<dbReference type="EMBL" id="JAIWQS010000006">
    <property type="protein sequence ID" value="KAJ8762203.1"/>
    <property type="molecule type" value="Genomic_DNA"/>
</dbReference>
<dbReference type="Proteomes" id="UP001159364">
    <property type="component" value="Linkage Group LG06"/>
</dbReference>
<gene>
    <name evidence="1" type="ORF">K2173_007359</name>
</gene>
<evidence type="ECO:0000313" key="2">
    <source>
        <dbReference type="Proteomes" id="UP001159364"/>
    </source>
</evidence>
<dbReference type="AlphaFoldDB" id="A0AAV8T7P8"/>